<evidence type="ECO:0000313" key="1">
    <source>
        <dbReference type="EMBL" id="ADW73588.1"/>
    </source>
</evidence>
<proteinExistence type="predicted"/>
<dbReference type="AlphaFoldDB" id="A0A0H3F9I1"/>
<dbReference type="EMBL" id="CP002505">
    <property type="protein sequence ID" value="ADW73588.1"/>
    <property type="molecule type" value="Genomic_DNA"/>
</dbReference>
<protein>
    <submittedName>
        <fullName evidence="1">Putative phase-variable hemagglutinin</fullName>
    </submittedName>
</protein>
<dbReference type="Proteomes" id="UP000007257">
    <property type="component" value="Chromosome"/>
</dbReference>
<reference evidence="2" key="1">
    <citation type="submission" date="2011-01" db="EMBL/GenBank/DDBJ databases">
        <title>Complete sequence of chromosome of Rahnella sp. Y9602.</title>
        <authorList>
            <consortium name="US DOE Joint Genome Institute"/>
            <person name="Lucas S."/>
            <person name="Copeland A."/>
            <person name="Lapidus A."/>
            <person name="Cheng J.-F."/>
            <person name="Goodwin L."/>
            <person name="Pitluck S."/>
            <person name="Lu M."/>
            <person name="Detter J.C."/>
            <person name="Han C."/>
            <person name="Tapia R."/>
            <person name="Land M."/>
            <person name="Hauser L."/>
            <person name="Kyrpides N."/>
            <person name="Ivanova N."/>
            <person name="Ovchinnikova G."/>
            <person name="Pagani I."/>
            <person name="Sobecky P.A."/>
            <person name="Martinez R.J."/>
            <person name="Woyke T."/>
        </authorList>
    </citation>
    <scope>NUCLEOTIDE SEQUENCE [LARGE SCALE GENOMIC DNA]</scope>
    <source>
        <strain evidence="2">Y9602</strain>
    </source>
</reference>
<gene>
    <name evidence="1" type="ordered locus">Rahaq_1972</name>
</gene>
<accession>A0A0H3F9I1</accession>
<dbReference type="HOGENOM" id="CLU_3065364_0_0_6"/>
<sequence>MWPKTLLRRVVNKQNRRNLRQRQNGPQGPFFLVVEKTAEITKGTCDDVLSKRN</sequence>
<evidence type="ECO:0000313" key="2">
    <source>
        <dbReference type="Proteomes" id="UP000007257"/>
    </source>
</evidence>
<reference evidence="1 2" key="2">
    <citation type="journal article" date="2012" name="J. Bacteriol.">
        <title>Complete Genome Sequence of Rahnella sp. Strain Y9602, a Gammaproteobacterium Isolate from Metal- and Radionuclide-Contaminated Soil.</title>
        <authorList>
            <person name="Martinez R.J."/>
            <person name="Bruce D."/>
            <person name="Detter C."/>
            <person name="Goodwin L.A."/>
            <person name="Han J."/>
            <person name="Han C.S."/>
            <person name="Held B."/>
            <person name="Land M.L."/>
            <person name="Mikhailova N."/>
            <person name="Nolan M."/>
            <person name="Pennacchio L."/>
            <person name="Pitluck S."/>
            <person name="Tapia R."/>
            <person name="Woyke T."/>
            <person name="Sobecky P.A."/>
        </authorList>
    </citation>
    <scope>NUCLEOTIDE SEQUENCE [LARGE SCALE GENOMIC DNA]</scope>
    <source>
        <strain evidence="1 2">Y9602</strain>
    </source>
</reference>
<dbReference type="KEGG" id="rah:Rahaq_1972"/>
<name>A0A0H3F9I1_RAHSY</name>
<organism evidence="1 2">
    <name type="scientific">Rahnella sp. (strain Y9602)</name>
    <dbReference type="NCBI Taxonomy" id="2703885"/>
    <lineage>
        <taxon>Bacteria</taxon>
        <taxon>Pseudomonadati</taxon>
        <taxon>Pseudomonadota</taxon>
        <taxon>Gammaproteobacteria</taxon>
        <taxon>Enterobacterales</taxon>
        <taxon>Yersiniaceae</taxon>
        <taxon>Rahnella</taxon>
    </lineage>
</organism>